<organism evidence="2">
    <name type="scientific">Haptolina brevifila</name>
    <dbReference type="NCBI Taxonomy" id="156173"/>
    <lineage>
        <taxon>Eukaryota</taxon>
        <taxon>Haptista</taxon>
        <taxon>Haptophyta</taxon>
        <taxon>Prymnesiophyceae</taxon>
        <taxon>Prymnesiales</taxon>
        <taxon>Prymnesiaceae</taxon>
        <taxon>Haptolina</taxon>
    </lineage>
</organism>
<keyword evidence="1" id="KW-0472">Membrane</keyword>
<reference evidence="2" key="1">
    <citation type="submission" date="2021-01" db="EMBL/GenBank/DDBJ databases">
        <authorList>
            <person name="Corre E."/>
            <person name="Pelletier E."/>
            <person name="Niang G."/>
            <person name="Scheremetjew M."/>
            <person name="Finn R."/>
            <person name="Kale V."/>
            <person name="Holt S."/>
            <person name="Cochrane G."/>
            <person name="Meng A."/>
            <person name="Brown T."/>
            <person name="Cohen L."/>
        </authorList>
    </citation>
    <scope>NUCLEOTIDE SEQUENCE</scope>
    <source>
        <strain evidence="2">UTEX LB 985</strain>
    </source>
</reference>
<proteinExistence type="predicted"/>
<keyword evidence="1" id="KW-0812">Transmembrane</keyword>
<evidence type="ECO:0000313" key="2">
    <source>
        <dbReference type="EMBL" id="CAD9494620.1"/>
    </source>
</evidence>
<dbReference type="EMBL" id="HBGU01051064">
    <property type="protein sequence ID" value="CAD9494620.1"/>
    <property type="molecule type" value="Transcribed_RNA"/>
</dbReference>
<feature type="transmembrane region" description="Helical" evidence="1">
    <location>
        <begin position="142"/>
        <end position="168"/>
    </location>
</feature>
<name>A0A7S2HLT1_9EUKA</name>
<sequence>MAGAWLHARFPIAHILLERLCAIGWLIVLATGVQKCCKPFASPVLLKFAVGQVLHATGSLIHPHAHSLQKFGEYDAPYALAHVWEDVFVVHPLVNLATYFLASSYDLPWKGLVHGIAQTFNALSGIVILCDPSGMDQFTKPIFVVSNGIGNGINAVMQVCIFLVALGSSPTWKTNIHTSVSALLLANALCPLLIVTGVAFVERFDAWFLTHAGPFIYTHHPLLLSLLVTMPAAAEARWSPP</sequence>
<feature type="transmembrane region" description="Helical" evidence="1">
    <location>
        <begin position="180"/>
        <end position="201"/>
    </location>
</feature>
<evidence type="ECO:0000256" key="1">
    <source>
        <dbReference type="SAM" id="Phobius"/>
    </source>
</evidence>
<dbReference type="AlphaFoldDB" id="A0A7S2HLT1"/>
<protein>
    <submittedName>
        <fullName evidence="2">Uncharacterized protein</fullName>
    </submittedName>
</protein>
<gene>
    <name evidence="2" type="ORF">CBRE1094_LOCUS27832</name>
</gene>
<accession>A0A7S2HLT1</accession>
<keyword evidence="1" id="KW-1133">Transmembrane helix</keyword>